<feature type="chain" id="PRO_5045240653" evidence="1">
    <location>
        <begin position="18"/>
        <end position="74"/>
    </location>
</feature>
<keyword evidence="3" id="KW-1185">Reference proteome</keyword>
<feature type="signal peptide" evidence="1">
    <location>
        <begin position="1"/>
        <end position="17"/>
    </location>
</feature>
<sequence length="74" mass="7758">MKMQFAFVAALVAVVAAAPATTPANPMAVEARQCVPEGGHCDAHSQCCSYNCRFGGYPDESTCRPPLGSPNDKI</sequence>
<organism evidence="2 3">
    <name type="scientific">Apiospora saccharicola</name>
    <dbReference type="NCBI Taxonomy" id="335842"/>
    <lineage>
        <taxon>Eukaryota</taxon>
        <taxon>Fungi</taxon>
        <taxon>Dikarya</taxon>
        <taxon>Ascomycota</taxon>
        <taxon>Pezizomycotina</taxon>
        <taxon>Sordariomycetes</taxon>
        <taxon>Xylariomycetidae</taxon>
        <taxon>Amphisphaeriales</taxon>
        <taxon>Apiosporaceae</taxon>
        <taxon>Apiospora</taxon>
    </lineage>
</organism>
<reference evidence="2 3" key="1">
    <citation type="submission" date="2023-01" db="EMBL/GenBank/DDBJ databases">
        <title>Analysis of 21 Apiospora genomes using comparative genomics revels a genus with tremendous synthesis potential of carbohydrate active enzymes and secondary metabolites.</title>
        <authorList>
            <person name="Sorensen T."/>
        </authorList>
    </citation>
    <scope>NUCLEOTIDE SEQUENCE [LARGE SCALE GENOMIC DNA]</scope>
    <source>
        <strain evidence="2 3">CBS 83171</strain>
    </source>
</reference>
<protein>
    <submittedName>
        <fullName evidence="2">Uncharacterized protein</fullName>
    </submittedName>
</protein>
<evidence type="ECO:0000313" key="2">
    <source>
        <dbReference type="EMBL" id="KAK8045722.1"/>
    </source>
</evidence>
<name>A0ABR1TGI7_9PEZI</name>
<dbReference type="EMBL" id="JAQQWM010000009">
    <property type="protein sequence ID" value="KAK8045722.1"/>
    <property type="molecule type" value="Genomic_DNA"/>
</dbReference>
<proteinExistence type="predicted"/>
<dbReference type="Proteomes" id="UP001446871">
    <property type="component" value="Unassembled WGS sequence"/>
</dbReference>
<comment type="caution">
    <text evidence="2">The sequence shown here is derived from an EMBL/GenBank/DDBJ whole genome shotgun (WGS) entry which is preliminary data.</text>
</comment>
<accession>A0ABR1TGI7</accession>
<evidence type="ECO:0000313" key="3">
    <source>
        <dbReference type="Proteomes" id="UP001446871"/>
    </source>
</evidence>
<keyword evidence="1" id="KW-0732">Signal</keyword>
<evidence type="ECO:0000256" key="1">
    <source>
        <dbReference type="SAM" id="SignalP"/>
    </source>
</evidence>
<gene>
    <name evidence="2" type="ORF">PG996_013786</name>
</gene>